<organism evidence="2 3">
    <name type="scientific">Nocardioides szechwanensis</name>
    <dbReference type="NCBI Taxonomy" id="1005944"/>
    <lineage>
        <taxon>Bacteria</taxon>
        <taxon>Bacillati</taxon>
        <taxon>Actinomycetota</taxon>
        <taxon>Actinomycetes</taxon>
        <taxon>Propionibacteriales</taxon>
        <taxon>Nocardioidaceae</taxon>
        <taxon>Nocardioides</taxon>
    </lineage>
</organism>
<protein>
    <recommendedName>
        <fullName evidence="4">Secreted protein</fullName>
    </recommendedName>
</protein>
<dbReference type="STRING" id="1005944.SAMN05192576_1269"/>
<feature type="signal peptide" evidence="1">
    <location>
        <begin position="1"/>
        <end position="28"/>
    </location>
</feature>
<sequence>MSPRSLLVVTLSSVLGAAALATAPFAVASDDDGVARGACSDTSTKRLRVVLNDEGRLDVIGVVWSNDDDLWDWRMLHDGDVSFRGEIRADGDSDRSFRIKRTMLDFPGTDIIAFKAENQRTGETCFVKVDDF</sequence>
<dbReference type="Proteomes" id="UP000199004">
    <property type="component" value="Unassembled WGS sequence"/>
</dbReference>
<keyword evidence="1" id="KW-0732">Signal</keyword>
<accession>A0A1G9X5L5</accession>
<evidence type="ECO:0000313" key="3">
    <source>
        <dbReference type="Proteomes" id="UP000199004"/>
    </source>
</evidence>
<dbReference type="EMBL" id="FNIC01000001">
    <property type="protein sequence ID" value="SDM92060.1"/>
    <property type="molecule type" value="Genomic_DNA"/>
</dbReference>
<keyword evidence="3" id="KW-1185">Reference proteome</keyword>
<feature type="chain" id="PRO_5011558051" description="Secreted protein" evidence="1">
    <location>
        <begin position="29"/>
        <end position="132"/>
    </location>
</feature>
<name>A0A1G9X5L5_9ACTN</name>
<proteinExistence type="predicted"/>
<evidence type="ECO:0000256" key="1">
    <source>
        <dbReference type="SAM" id="SignalP"/>
    </source>
</evidence>
<evidence type="ECO:0000313" key="2">
    <source>
        <dbReference type="EMBL" id="SDM92060.1"/>
    </source>
</evidence>
<dbReference type="AlphaFoldDB" id="A0A1G9X5L5"/>
<reference evidence="2 3" key="1">
    <citation type="submission" date="2016-10" db="EMBL/GenBank/DDBJ databases">
        <authorList>
            <person name="de Groot N.N."/>
        </authorList>
    </citation>
    <scope>NUCLEOTIDE SEQUENCE [LARGE SCALE GENOMIC DNA]</scope>
    <source>
        <strain evidence="2 3">CGMCC 1.11147</strain>
    </source>
</reference>
<gene>
    <name evidence="2" type="ORF">SAMN05192576_1269</name>
</gene>
<evidence type="ECO:0008006" key="4">
    <source>
        <dbReference type="Google" id="ProtNLM"/>
    </source>
</evidence>